<dbReference type="Pfam" id="PF14144">
    <property type="entry name" value="DOG1"/>
    <property type="match status" value="1"/>
</dbReference>
<feature type="domain" description="DOG1" evidence="1">
    <location>
        <begin position="24"/>
        <end position="74"/>
    </location>
</feature>
<dbReference type="Proteomes" id="UP000035740">
    <property type="component" value="Unassembled WGS sequence"/>
</dbReference>
<reference evidence="2 3" key="1">
    <citation type="journal article" date="2014" name="Nature">
        <title>The genome of the recently domesticated crop plant sugar beet (Beta vulgaris).</title>
        <authorList>
            <person name="Dohm J.C."/>
            <person name="Minoche A.E."/>
            <person name="Holtgrawe D."/>
            <person name="Capella-Gutierrez S."/>
            <person name="Zakrzewski F."/>
            <person name="Tafer H."/>
            <person name="Rupp O."/>
            <person name="Sorensen T.R."/>
            <person name="Stracke R."/>
            <person name="Reinhardt R."/>
            <person name="Goesmann A."/>
            <person name="Kraft T."/>
            <person name="Schulz B."/>
            <person name="Stadler P.F."/>
            <person name="Schmidt T."/>
            <person name="Gabaldon T."/>
            <person name="Lehrach H."/>
            <person name="Weisshaar B."/>
            <person name="Himmelbauer H."/>
        </authorList>
    </citation>
    <scope>NUCLEOTIDE SEQUENCE [LARGE SCALE GENOMIC DNA]</scope>
    <source>
        <tissue evidence="2">Taproot</tissue>
    </source>
</reference>
<dbReference type="OrthoDB" id="683795at2759"/>
<dbReference type="GO" id="GO:0006351">
    <property type="term" value="P:DNA-templated transcription"/>
    <property type="evidence" value="ECO:0007669"/>
    <property type="project" value="InterPro"/>
</dbReference>
<protein>
    <recommendedName>
        <fullName evidence="1">DOG1 domain-containing protein</fullName>
    </recommendedName>
</protein>
<keyword evidence="3" id="KW-1185">Reference proteome</keyword>
<gene>
    <name evidence="2" type="ORF">BVRB_001650</name>
</gene>
<dbReference type="GO" id="GO:0043565">
    <property type="term" value="F:sequence-specific DNA binding"/>
    <property type="evidence" value="ECO:0007669"/>
    <property type="project" value="InterPro"/>
</dbReference>
<dbReference type="InterPro" id="IPR025422">
    <property type="entry name" value="TGA_domain"/>
</dbReference>
<evidence type="ECO:0000313" key="3">
    <source>
        <dbReference type="Proteomes" id="UP000035740"/>
    </source>
</evidence>
<dbReference type="EMBL" id="KQ090405">
    <property type="protein sequence ID" value="KMS96159.1"/>
    <property type="molecule type" value="Genomic_DNA"/>
</dbReference>
<organism evidence="2 3">
    <name type="scientific">Beta vulgaris subsp. vulgaris</name>
    <name type="common">Beet</name>
    <dbReference type="NCBI Taxonomy" id="3555"/>
    <lineage>
        <taxon>Eukaryota</taxon>
        <taxon>Viridiplantae</taxon>
        <taxon>Streptophyta</taxon>
        <taxon>Embryophyta</taxon>
        <taxon>Tracheophyta</taxon>
        <taxon>Spermatophyta</taxon>
        <taxon>Magnoliopsida</taxon>
        <taxon>eudicotyledons</taxon>
        <taxon>Gunneridae</taxon>
        <taxon>Pentapetalae</taxon>
        <taxon>Caryophyllales</taxon>
        <taxon>Chenopodiaceae</taxon>
        <taxon>Betoideae</taxon>
        <taxon>Beta</taxon>
    </lineage>
</organism>
<dbReference type="AlphaFoldDB" id="A0A0J8B4N5"/>
<evidence type="ECO:0000259" key="1">
    <source>
        <dbReference type="Pfam" id="PF14144"/>
    </source>
</evidence>
<name>A0A0J8B4N5_BETVV</name>
<sequence>MELIKITRNTQSLKSNLGPVVAIGELHSYFAALDLASNGNVSQLLFPDWRNPIEKPFLWLGDFHLYIFTNLLRSFFDDDDDDDDCVDECDDGMMF</sequence>
<evidence type="ECO:0000313" key="2">
    <source>
        <dbReference type="EMBL" id="KMS96159.1"/>
    </source>
</evidence>
<dbReference type="Gramene" id="KMS96159">
    <property type="protein sequence ID" value="KMS96159"/>
    <property type="gene ID" value="BVRB_001650"/>
</dbReference>
<accession>A0A0J8B4N5</accession>
<proteinExistence type="predicted"/>